<dbReference type="InterPro" id="IPR011009">
    <property type="entry name" value="Kinase-like_dom_sf"/>
</dbReference>
<dbReference type="SUPFAM" id="SSF56112">
    <property type="entry name" value="Protein kinase-like (PK-like)"/>
    <property type="match status" value="1"/>
</dbReference>
<dbReference type="EMBL" id="JBHUKQ010000012">
    <property type="protein sequence ID" value="MFD2482614.1"/>
    <property type="molecule type" value="Genomic_DNA"/>
</dbReference>
<evidence type="ECO:0000313" key="2">
    <source>
        <dbReference type="EMBL" id="MFD2482614.1"/>
    </source>
</evidence>
<gene>
    <name evidence="2" type="ORF">ACFSUT_20150</name>
</gene>
<comment type="caution">
    <text evidence="2">The sequence shown here is derived from an EMBL/GenBank/DDBJ whole genome shotgun (WGS) entry which is preliminary data.</text>
</comment>
<organism evidence="2 3">
    <name type="scientific">Amycolatopsis albidoflavus</name>
    <dbReference type="NCBI Taxonomy" id="102226"/>
    <lineage>
        <taxon>Bacteria</taxon>
        <taxon>Bacillati</taxon>
        <taxon>Actinomycetota</taxon>
        <taxon>Actinomycetes</taxon>
        <taxon>Pseudonocardiales</taxon>
        <taxon>Pseudonocardiaceae</taxon>
        <taxon>Amycolatopsis</taxon>
    </lineage>
</organism>
<evidence type="ECO:0000259" key="1">
    <source>
        <dbReference type="PROSITE" id="PS50011"/>
    </source>
</evidence>
<dbReference type="RefSeq" id="WP_344265466.1">
    <property type="nucleotide sequence ID" value="NZ_BAAAHV010000003.1"/>
</dbReference>
<evidence type="ECO:0000313" key="3">
    <source>
        <dbReference type="Proteomes" id="UP001597542"/>
    </source>
</evidence>
<keyword evidence="3" id="KW-1185">Reference proteome</keyword>
<reference evidence="3" key="1">
    <citation type="journal article" date="2019" name="Int. J. Syst. Evol. Microbiol.">
        <title>The Global Catalogue of Microorganisms (GCM) 10K type strain sequencing project: providing services to taxonomists for standard genome sequencing and annotation.</title>
        <authorList>
            <consortium name="The Broad Institute Genomics Platform"/>
            <consortium name="The Broad Institute Genome Sequencing Center for Infectious Disease"/>
            <person name="Wu L."/>
            <person name="Ma J."/>
        </authorList>
    </citation>
    <scope>NUCLEOTIDE SEQUENCE [LARGE SCALE GENOMIC DNA]</scope>
    <source>
        <strain evidence="3">CGMCC 4.7638</strain>
    </source>
</reference>
<proteinExistence type="predicted"/>
<protein>
    <recommendedName>
        <fullName evidence="1">Protein kinase domain-containing protein</fullName>
    </recommendedName>
</protein>
<dbReference type="Gene3D" id="1.10.510.10">
    <property type="entry name" value="Transferase(Phosphotransferase) domain 1"/>
    <property type="match status" value="1"/>
</dbReference>
<feature type="domain" description="Protein kinase" evidence="1">
    <location>
        <begin position="30"/>
        <end position="330"/>
    </location>
</feature>
<dbReference type="Proteomes" id="UP001597542">
    <property type="component" value="Unassembled WGS sequence"/>
</dbReference>
<accession>A0ABW5I020</accession>
<dbReference type="PROSITE" id="PS50011">
    <property type="entry name" value="PROTEIN_KINASE_DOM"/>
    <property type="match status" value="1"/>
</dbReference>
<name>A0ABW5I020_9PSEU</name>
<dbReference type="InterPro" id="IPR000719">
    <property type="entry name" value="Prot_kinase_dom"/>
</dbReference>
<sequence length="330" mass="36615">MGSSSSRISRHAAASTALSLLSDRQLTERLESAEVLSEGIGGTGARLDVDGVPVFAKRVPLTALERQYPHSTANLYGLPAFCHYGLGSPEGSAWRELALHVMATGWVLSGQCENFPLLHHWRVLPVLSGRVPDRSLEEDVEYWGGSAAVRRRLTELRDSSSSVVLFCEYFPTNVHRWLPGHLDQADRVASQVAETLSFLRAQGVLHFDNHFENFLTDGDRFALTDFGLAFARRFDLTEAELAFAELNAEHDRAYGSMYLVNWLVTEVRGTWDRASRLAAVRRAAAGELALPSPIAEVVARHAAVAVEMNDFYTRLQEDRETRFPAEVFAG</sequence>